<dbReference type="EMBL" id="LT719092">
    <property type="protein sequence ID" value="SJK84789.1"/>
    <property type="molecule type" value="Genomic_DNA"/>
</dbReference>
<feature type="domain" description="HTH marR-type" evidence="4">
    <location>
        <begin position="1"/>
        <end position="134"/>
    </location>
</feature>
<dbReference type="SMART" id="SM00347">
    <property type="entry name" value="HTH_MARR"/>
    <property type="match status" value="1"/>
</dbReference>
<dbReference type="Proteomes" id="UP000187822">
    <property type="component" value="Chromosome I"/>
</dbReference>
<dbReference type="EMBL" id="LT671858">
    <property type="protein sequence ID" value="SIM59758.1"/>
    <property type="molecule type" value="Genomic_DNA"/>
</dbReference>
<keyword evidence="3" id="KW-0804">Transcription</keyword>
<evidence type="ECO:0000256" key="3">
    <source>
        <dbReference type="ARBA" id="ARBA00023163"/>
    </source>
</evidence>
<dbReference type="PRINTS" id="PR00598">
    <property type="entry name" value="HTHMARR"/>
</dbReference>
<dbReference type="GO" id="GO:0003700">
    <property type="term" value="F:DNA-binding transcription factor activity"/>
    <property type="evidence" value="ECO:0007669"/>
    <property type="project" value="InterPro"/>
</dbReference>
<dbReference type="InterPro" id="IPR036388">
    <property type="entry name" value="WH-like_DNA-bd_sf"/>
</dbReference>
<dbReference type="InterPro" id="IPR023187">
    <property type="entry name" value="Tscrpt_reg_MarR-type_CS"/>
</dbReference>
<dbReference type="AlphaFoldDB" id="A0A1N5UHQ6"/>
<dbReference type="GO" id="GO:0003677">
    <property type="term" value="F:DNA binding"/>
    <property type="evidence" value="ECO:0007669"/>
    <property type="project" value="UniProtKB-KW"/>
</dbReference>
<dbReference type="InterPro" id="IPR000835">
    <property type="entry name" value="HTH_MarR-typ"/>
</dbReference>
<dbReference type="GeneID" id="41588220"/>
<reference evidence="5 8" key="1">
    <citation type="submission" date="2016-04" db="EMBL/GenBank/DDBJ databases">
        <authorList>
            <person name="Evans L.H."/>
            <person name="Alamgir A."/>
            <person name="Owens N."/>
            <person name="Weber N.D."/>
            <person name="Virtaneva K."/>
            <person name="Barbian K."/>
            <person name="Babar A."/>
            <person name="Rosenke K."/>
        </authorList>
    </citation>
    <scope>NUCLEOTIDE SEQUENCE [LARGE SCALE GENOMIC DNA]</scope>
    <source>
        <strain evidence="5">S5</strain>
        <strain evidence="8">S5(T) (JCM 30642 \VKM B-2941)</strain>
    </source>
</reference>
<dbReference type="RefSeq" id="WP_021788746.1">
    <property type="nucleotide sequence ID" value="NZ_LT671858.1"/>
</dbReference>
<organism evidence="5 8">
    <name type="scientific">Cuniculiplasma divulgatum</name>
    <dbReference type="NCBI Taxonomy" id="1673428"/>
    <lineage>
        <taxon>Archaea</taxon>
        <taxon>Methanobacteriati</taxon>
        <taxon>Thermoplasmatota</taxon>
        <taxon>Thermoplasmata</taxon>
        <taxon>Thermoplasmatales</taxon>
        <taxon>Cuniculiplasmataceae</taxon>
        <taxon>Cuniculiplasma</taxon>
    </lineage>
</organism>
<keyword evidence="7" id="KW-1185">Reference proteome</keyword>
<name>A0A1N5UHQ6_9ARCH</name>
<proteinExistence type="predicted"/>
<protein>
    <submittedName>
        <fullName evidence="5">MarR family transcriptional regulator</fullName>
    </submittedName>
</protein>
<evidence type="ECO:0000313" key="7">
    <source>
        <dbReference type="Proteomes" id="UP000187822"/>
    </source>
</evidence>
<reference evidence="7" key="2">
    <citation type="submission" date="2016-06" db="EMBL/GenBank/DDBJ databases">
        <authorList>
            <person name="Toshchakov V.S."/>
        </authorList>
    </citation>
    <scope>NUCLEOTIDE SEQUENCE [LARGE SCALE GENOMIC DNA]</scope>
    <source>
        <strain>PM4 (JCM 30641</strain>
        <strain evidence="7">\VKM B-2940)</strain>
    </source>
</reference>
<dbReference type="InterPro" id="IPR036390">
    <property type="entry name" value="WH_DNA-bd_sf"/>
</dbReference>
<dbReference type="STRING" id="1673428.CPM_0947"/>
<evidence type="ECO:0000313" key="8">
    <source>
        <dbReference type="Proteomes" id="UP000195607"/>
    </source>
</evidence>
<dbReference type="Gene3D" id="1.10.10.10">
    <property type="entry name" value="Winged helix-like DNA-binding domain superfamily/Winged helix DNA-binding domain"/>
    <property type="match status" value="1"/>
</dbReference>
<dbReference type="PANTHER" id="PTHR42756">
    <property type="entry name" value="TRANSCRIPTIONAL REGULATOR, MARR"/>
    <property type="match status" value="1"/>
</dbReference>
<dbReference type="KEGG" id="cdiv:CPM_0947"/>
<evidence type="ECO:0000256" key="1">
    <source>
        <dbReference type="ARBA" id="ARBA00023015"/>
    </source>
</evidence>
<gene>
    <name evidence="6" type="ORF">CPM_0947</name>
    <name evidence="5" type="ORF">CSP5_0951</name>
</gene>
<sequence length="144" mass="16472">MNIESIENALEGLTYELMLYREEIMKKENLSFTGFFVLSTLSKGGRMKSSDLALRLGVTKPSISHIIDNLESKGLVIRQYGMDDRRAIYIDLSVKGKLMLEKLYNVKSMALKAMGEMDQQTIEGFLQFVNMLAKNVHEIRERSD</sequence>
<dbReference type="PROSITE" id="PS50995">
    <property type="entry name" value="HTH_MARR_2"/>
    <property type="match status" value="1"/>
</dbReference>
<dbReference type="Pfam" id="PF01047">
    <property type="entry name" value="MarR"/>
    <property type="match status" value="1"/>
</dbReference>
<evidence type="ECO:0000313" key="5">
    <source>
        <dbReference type="EMBL" id="SIM59758.1"/>
    </source>
</evidence>
<evidence type="ECO:0000259" key="4">
    <source>
        <dbReference type="PROSITE" id="PS50995"/>
    </source>
</evidence>
<dbReference type="SUPFAM" id="SSF46785">
    <property type="entry name" value="Winged helix' DNA-binding domain"/>
    <property type="match status" value="1"/>
</dbReference>
<evidence type="ECO:0000256" key="2">
    <source>
        <dbReference type="ARBA" id="ARBA00023125"/>
    </source>
</evidence>
<keyword evidence="1" id="KW-0805">Transcription regulation</keyword>
<accession>A0A1N5UHQ6</accession>
<dbReference type="Proteomes" id="UP000195607">
    <property type="component" value="Chromosome I"/>
</dbReference>
<reference evidence="6" key="3">
    <citation type="submission" date="2016-06" db="EMBL/GenBank/DDBJ databases">
        <authorList>
            <person name="Olsen C.W."/>
            <person name="Carey S."/>
            <person name="Hinshaw L."/>
            <person name="Karasin A.I."/>
        </authorList>
    </citation>
    <scope>NUCLEOTIDE SEQUENCE [LARGE SCALE GENOMIC DNA]</scope>
    <source>
        <strain evidence="6">PM4</strain>
    </source>
</reference>
<dbReference type="PROSITE" id="PS01117">
    <property type="entry name" value="HTH_MARR_1"/>
    <property type="match status" value="1"/>
</dbReference>
<keyword evidence="2" id="KW-0238">DNA-binding</keyword>
<dbReference type="PANTHER" id="PTHR42756:SF1">
    <property type="entry name" value="TRANSCRIPTIONAL REPRESSOR OF EMRAB OPERON"/>
    <property type="match status" value="1"/>
</dbReference>
<evidence type="ECO:0000313" key="6">
    <source>
        <dbReference type="EMBL" id="SJK84789.1"/>
    </source>
</evidence>